<dbReference type="EMBL" id="BANC01000053">
    <property type="protein sequence ID" value="GAN80619.1"/>
    <property type="molecule type" value="Genomic_DNA"/>
</dbReference>
<organism evidence="4 5">
    <name type="scientific">Acidocella aminolytica 101 = DSM 11237</name>
    <dbReference type="NCBI Taxonomy" id="1120923"/>
    <lineage>
        <taxon>Bacteria</taxon>
        <taxon>Pseudomonadati</taxon>
        <taxon>Pseudomonadota</taxon>
        <taxon>Alphaproteobacteria</taxon>
        <taxon>Acetobacterales</taxon>
        <taxon>Acidocellaceae</taxon>
        <taxon>Acidocella</taxon>
    </lineage>
</organism>
<evidence type="ECO:0000256" key="1">
    <source>
        <dbReference type="SAM" id="Phobius"/>
    </source>
</evidence>
<comment type="caution">
    <text evidence="4">The sequence shown here is derived from an EMBL/GenBank/DDBJ whole genome shotgun (WGS) entry which is preliminary data.</text>
</comment>
<keyword evidence="1" id="KW-0472">Membrane</keyword>
<reference evidence="4 5" key="1">
    <citation type="submission" date="2012-11" db="EMBL/GenBank/DDBJ databases">
        <title>Whole genome sequence of Acidocella aminolytica 101 = DSM 11237.</title>
        <authorList>
            <person name="Azuma Y."/>
            <person name="Higashiura N."/>
            <person name="Hirakawa H."/>
            <person name="Matsushita K."/>
        </authorList>
    </citation>
    <scope>NUCLEOTIDE SEQUENCE [LARGE SCALE GENOMIC DNA]</scope>
    <source>
        <strain evidence="5">101 / DSM 11237</strain>
    </source>
</reference>
<feature type="domain" description="SHOCT" evidence="3">
    <location>
        <begin position="125"/>
        <end position="148"/>
    </location>
</feature>
<dbReference type="InterPro" id="IPR018649">
    <property type="entry name" value="SHOCT"/>
</dbReference>
<keyword evidence="2" id="KW-0732">Signal</keyword>
<evidence type="ECO:0000313" key="4">
    <source>
        <dbReference type="EMBL" id="GAN80619.1"/>
    </source>
</evidence>
<evidence type="ECO:0000259" key="3">
    <source>
        <dbReference type="Pfam" id="PF09851"/>
    </source>
</evidence>
<protein>
    <recommendedName>
        <fullName evidence="3">SHOCT domain-containing protein</fullName>
    </recommendedName>
</protein>
<gene>
    <name evidence="4" type="ORF">Aam_054_040</name>
</gene>
<dbReference type="Pfam" id="PF09851">
    <property type="entry name" value="SHOCT"/>
    <property type="match status" value="1"/>
</dbReference>
<feature type="signal peptide" evidence="2">
    <location>
        <begin position="1"/>
        <end position="41"/>
    </location>
</feature>
<sequence>MSETKLVNFSRETKSEFMKTTLRNIVAAVLALGATTPAALADSSAPPTAIAGPGWTGYGPGPWMMGGWGGGPMMGYGGGGWIMMIFGAVIVVALLVFLFRASAWTAHPPQQPMPHNRANSAGLHALDERYARGEINREEYLQKKRDILEG</sequence>
<dbReference type="STRING" id="1120923.SAMN02746095_02496"/>
<keyword evidence="1" id="KW-0812">Transmembrane</keyword>
<keyword evidence="1" id="KW-1133">Transmembrane helix</keyword>
<keyword evidence="5" id="KW-1185">Reference proteome</keyword>
<feature type="chain" id="PRO_5010201228" description="SHOCT domain-containing protein" evidence="2">
    <location>
        <begin position="42"/>
        <end position="150"/>
    </location>
</feature>
<name>A0A0D6PIJ2_9PROT</name>
<dbReference type="AlphaFoldDB" id="A0A0D6PIJ2"/>
<accession>A0A0D6PIJ2</accession>
<feature type="transmembrane region" description="Helical" evidence="1">
    <location>
        <begin position="75"/>
        <end position="99"/>
    </location>
</feature>
<proteinExistence type="predicted"/>
<evidence type="ECO:0000313" key="5">
    <source>
        <dbReference type="Proteomes" id="UP000032668"/>
    </source>
</evidence>
<evidence type="ECO:0000256" key="2">
    <source>
        <dbReference type="SAM" id="SignalP"/>
    </source>
</evidence>
<dbReference type="Proteomes" id="UP000032668">
    <property type="component" value="Unassembled WGS sequence"/>
</dbReference>